<dbReference type="SUPFAM" id="SSF47986">
    <property type="entry name" value="DEATH domain"/>
    <property type="match status" value="1"/>
</dbReference>
<dbReference type="InterPro" id="IPR033516">
    <property type="entry name" value="CARD8/ASC/NALP1_CARD"/>
</dbReference>
<comment type="caution">
    <text evidence="7">The sequence shown here is derived from an EMBL/GenBank/DDBJ whole genome shotgun (WGS) entry which is preliminary data.</text>
</comment>
<sequence>MAGITDKEHFVDRHRVALIGRVVLVDPILDDLRQWRLLTGEHYDTVRSKTTSQEKMRELYRYVDSWGNKDKDCFLQSLNKNNPPLVRDLERD</sequence>
<dbReference type="InterPro" id="IPR011029">
    <property type="entry name" value="DEATH-like_dom_sf"/>
</dbReference>
<evidence type="ECO:0000256" key="3">
    <source>
        <dbReference type="ARBA" id="ARBA00022588"/>
    </source>
</evidence>
<evidence type="ECO:0000313" key="7">
    <source>
        <dbReference type="EMBL" id="CAJ0922049.1"/>
    </source>
</evidence>
<evidence type="ECO:0000256" key="4">
    <source>
        <dbReference type="ARBA" id="ARBA00022859"/>
    </source>
</evidence>
<dbReference type="InterPro" id="IPR001315">
    <property type="entry name" value="CARD"/>
</dbReference>
<protein>
    <recommendedName>
        <fullName evidence="6">CARD domain-containing protein</fullName>
    </recommendedName>
</protein>
<organism evidence="7 8">
    <name type="scientific">Ranitomeya imitator</name>
    <name type="common">mimic poison frog</name>
    <dbReference type="NCBI Taxonomy" id="111125"/>
    <lineage>
        <taxon>Eukaryota</taxon>
        <taxon>Metazoa</taxon>
        <taxon>Chordata</taxon>
        <taxon>Craniata</taxon>
        <taxon>Vertebrata</taxon>
        <taxon>Euteleostomi</taxon>
        <taxon>Amphibia</taxon>
        <taxon>Batrachia</taxon>
        <taxon>Anura</taxon>
        <taxon>Neobatrachia</taxon>
        <taxon>Hyloidea</taxon>
        <taxon>Dendrobatidae</taxon>
        <taxon>Dendrobatinae</taxon>
        <taxon>Ranitomeya</taxon>
    </lineage>
</organism>
<evidence type="ECO:0000256" key="2">
    <source>
        <dbReference type="ARBA" id="ARBA00022490"/>
    </source>
</evidence>
<dbReference type="CDD" id="cd08330">
    <property type="entry name" value="CARD_ASC_NALP1"/>
    <property type="match status" value="1"/>
</dbReference>
<comment type="subcellular location">
    <subcellularLocation>
        <location evidence="1">Cytoplasm</location>
        <location evidence="1">Cytosol</location>
    </subcellularLocation>
</comment>
<keyword evidence="2" id="KW-0963">Cytoplasm</keyword>
<accession>A0ABN9KSD0</accession>
<keyword evidence="4" id="KW-0391">Immunity</keyword>
<keyword evidence="8" id="KW-1185">Reference proteome</keyword>
<reference evidence="7" key="1">
    <citation type="submission" date="2023-07" db="EMBL/GenBank/DDBJ databases">
        <authorList>
            <person name="Stuckert A."/>
        </authorList>
    </citation>
    <scope>NUCLEOTIDE SEQUENCE</scope>
</reference>
<evidence type="ECO:0000313" key="8">
    <source>
        <dbReference type="Proteomes" id="UP001176940"/>
    </source>
</evidence>
<evidence type="ECO:0000256" key="5">
    <source>
        <dbReference type="ARBA" id="ARBA00023198"/>
    </source>
</evidence>
<evidence type="ECO:0000256" key="1">
    <source>
        <dbReference type="ARBA" id="ARBA00004514"/>
    </source>
</evidence>
<dbReference type="PANTHER" id="PTHR46985:SF2">
    <property type="entry name" value="APOPTOSIS-ASSOCIATED SPECK-LIKE PROTEIN CONTAINING A CARD"/>
    <property type="match status" value="1"/>
</dbReference>
<evidence type="ECO:0000259" key="6">
    <source>
        <dbReference type="PROSITE" id="PS50209"/>
    </source>
</evidence>
<dbReference type="EMBL" id="CAUEEQ010002202">
    <property type="protein sequence ID" value="CAJ0922049.1"/>
    <property type="molecule type" value="Genomic_DNA"/>
</dbReference>
<dbReference type="Gene3D" id="1.10.533.10">
    <property type="entry name" value="Death Domain, Fas"/>
    <property type="match status" value="1"/>
</dbReference>
<gene>
    <name evidence="7" type="ORF">RIMI_LOCUS1667242</name>
</gene>
<dbReference type="InterPro" id="IPR051249">
    <property type="entry name" value="NLRP_Inflammasome"/>
</dbReference>
<dbReference type="PANTHER" id="PTHR46985">
    <property type="entry name" value="NACHT, LRR AND PYD DOMAINS-CONTAINING PROTEIN 1"/>
    <property type="match status" value="1"/>
</dbReference>
<dbReference type="Pfam" id="PF00619">
    <property type="entry name" value="CARD"/>
    <property type="match status" value="1"/>
</dbReference>
<dbReference type="PROSITE" id="PS50209">
    <property type="entry name" value="CARD"/>
    <property type="match status" value="1"/>
</dbReference>
<keyword evidence="3" id="KW-0399">Innate immunity</keyword>
<proteinExistence type="predicted"/>
<name>A0ABN9KSD0_9NEOB</name>
<feature type="domain" description="CARD" evidence="6">
    <location>
        <begin position="9"/>
        <end position="92"/>
    </location>
</feature>
<keyword evidence="5" id="KW-0395">Inflammatory response</keyword>
<dbReference type="Proteomes" id="UP001176940">
    <property type="component" value="Unassembled WGS sequence"/>
</dbReference>